<dbReference type="Proteomes" id="UP000177698">
    <property type="component" value="Unassembled WGS sequence"/>
</dbReference>
<protein>
    <submittedName>
        <fullName evidence="2">Putative toxin-antitoxin system toxin component, PIN family</fullName>
    </submittedName>
</protein>
<organism evidence="2 3">
    <name type="scientific">Candidatus Roizmanbacteria bacterium RIFCSPLOWO2_01_FULL_37_12</name>
    <dbReference type="NCBI Taxonomy" id="1802056"/>
    <lineage>
        <taxon>Bacteria</taxon>
        <taxon>Candidatus Roizmaniibacteriota</taxon>
    </lineage>
</organism>
<evidence type="ECO:0000313" key="2">
    <source>
        <dbReference type="EMBL" id="OGK42411.1"/>
    </source>
</evidence>
<comment type="caution">
    <text evidence="2">The sequence shown here is derived from an EMBL/GenBank/DDBJ whole genome shotgun (WGS) entry which is preliminary data.</text>
</comment>
<reference evidence="2 3" key="1">
    <citation type="journal article" date="2016" name="Nat. Commun.">
        <title>Thousands of microbial genomes shed light on interconnected biogeochemical processes in an aquifer system.</title>
        <authorList>
            <person name="Anantharaman K."/>
            <person name="Brown C.T."/>
            <person name="Hug L.A."/>
            <person name="Sharon I."/>
            <person name="Castelle C.J."/>
            <person name="Probst A.J."/>
            <person name="Thomas B.C."/>
            <person name="Singh A."/>
            <person name="Wilkins M.J."/>
            <person name="Karaoz U."/>
            <person name="Brodie E.L."/>
            <person name="Williams K.H."/>
            <person name="Hubbard S.S."/>
            <person name="Banfield J.F."/>
        </authorList>
    </citation>
    <scope>NUCLEOTIDE SEQUENCE [LARGE SCALE GENOMIC DNA]</scope>
</reference>
<dbReference type="PANTHER" id="PTHR34610:SF3">
    <property type="entry name" value="SSL7007 PROTEIN"/>
    <property type="match status" value="1"/>
</dbReference>
<evidence type="ECO:0000313" key="3">
    <source>
        <dbReference type="Proteomes" id="UP000177698"/>
    </source>
</evidence>
<dbReference type="InterPro" id="IPR002850">
    <property type="entry name" value="PIN_toxin-like"/>
</dbReference>
<name>A0A1F7IGE2_9BACT</name>
<dbReference type="SUPFAM" id="SSF88723">
    <property type="entry name" value="PIN domain-like"/>
    <property type="match status" value="1"/>
</dbReference>
<dbReference type="STRING" id="1802056.A2954_01035"/>
<dbReference type="EMBL" id="MGAG01000002">
    <property type="protein sequence ID" value="OGK42411.1"/>
    <property type="molecule type" value="Genomic_DNA"/>
</dbReference>
<gene>
    <name evidence="2" type="ORF">A2954_01035</name>
</gene>
<dbReference type="Pfam" id="PF13470">
    <property type="entry name" value="PIN_3"/>
    <property type="match status" value="1"/>
</dbReference>
<dbReference type="PANTHER" id="PTHR34610">
    <property type="entry name" value="SSL7007 PROTEIN"/>
    <property type="match status" value="1"/>
</dbReference>
<dbReference type="AlphaFoldDB" id="A0A1F7IGE2"/>
<dbReference type="NCBIfam" id="TIGR00305">
    <property type="entry name" value="putative toxin-antitoxin system toxin component, PIN family"/>
    <property type="match status" value="1"/>
</dbReference>
<dbReference type="InterPro" id="IPR002716">
    <property type="entry name" value="PIN_dom"/>
</dbReference>
<feature type="domain" description="PIN" evidence="1">
    <location>
        <begin position="6"/>
        <end position="113"/>
    </location>
</feature>
<dbReference type="Gene3D" id="3.40.50.1010">
    <property type="entry name" value="5'-nuclease"/>
    <property type="match status" value="1"/>
</dbReference>
<proteinExistence type="predicted"/>
<accession>A0A1F7IGE2</accession>
<sequence length="135" mass="15186">MVKTPRIVNDTNVWISALYFKGKPATIVNLIEKKKVTSVTSRYILDEIKSTMIEKPFYATTSAAKGTVDYIESISELVVLKKNDYGLRDLADNPILETAVVGKSNFLITGDKDLLSLRRQDLFKIVNPTQFLSEL</sequence>
<dbReference type="InterPro" id="IPR029060">
    <property type="entry name" value="PIN-like_dom_sf"/>
</dbReference>
<evidence type="ECO:0000259" key="1">
    <source>
        <dbReference type="Pfam" id="PF13470"/>
    </source>
</evidence>